<gene>
    <name evidence="1" type="ORF">IEQ34_017094</name>
</gene>
<proteinExistence type="predicted"/>
<keyword evidence="2" id="KW-1185">Reference proteome</keyword>
<comment type="caution">
    <text evidence="1">The sequence shown here is derived from an EMBL/GenBank/DDBJ whole genome shotgun (WGS) entry which is preliminary data.</text>
</comment>
<organism evidence="1 2">
    <name type="scientific">Dendrobium chrysotoxum</name>
    <name type="common">Orchid</name>
    <dbReference type="NCBI Taxonomy" id="161865"/>
    <lineage>
        <taxon>Eukaryota</taxon>
        <taxon>Viridiplantae</taxon>
        <taxon>Streptophyta</taxon>
        <taxon>Embryophyta</taxon>
        <taxon>Tracheophyta</taxon>
        <taxon>Spermatophyta</taxon>
        <taxon>Magnoliopsida</taxon>
        <taxon>Liliopsida</taxon>
        <taxon>Asparagales</taxon>
        <taxon>Orchidaceae</taxon>
        <taxon>Epidendroideae</taxon>
        <taxon>Malaxideae</taxon>
        <taxon>Dendrobiinae</taxon>
        <taxon>Dendrobium</taxon>
    </lineage>
</organism>
<name>A0AAV7G9B2_DENCH</name>
<dbReference type="EMBL" id="JAGFBR010000016">
    <property type="protein sequence ID" value="KAH0452770.1"/>
    <property type="molecule type" value="Genomic_DNA"/>
</dbReference>
<evidence type="ECO:0000313" key="1">
    <source>
        <dbReference type="EMBL" id="KAH0452770.1"/>
    </source>
</evidence>
<accession>A0AAV7G9B2</accession>
<dbReference type="Proteomes" id="UP000775213">
    <property type="component" value="Unassembled WGS sequence"/>
</dbReference>
<sequence length="77" mass="8527">MANVNQDLIGIPLAKSRGKEIERKEFNEKSFFHQDPPLGAPIRGGSGLTNEGTTMRDCFGKGDKVANHYGRYFGPEE</sequence>
<dbReference type="AlphaFoldDB" id="A0AAV7G9B2"/>
<reference evidence="1 2" key="1">
    <citation type="journal article" date="2021" name="Hortic Res">
        <title>Chromosome-scale assembly of the Dendrobium chrysotoxum genome enhances the understanding of orchid evolution.</title>
        <authorList>
            <person name="Zhang Y."/>
            <person name="Zhang G.Q."/>
            <person name="Zhang D."/>
            <person name="Liu X.D."/>
            <person name="Xu X.Y."/>
            <person name="Sun W.H."/>
            <person name="Yu X."/>
            <person name="Zhu X."/>
            <person name="Wang Z.W."/>
            <person name="Zhao X."/>
            <person name="Zhong W.Y."/>
            <person name="Chen H."/>
            <person name="Yin W.L."/>
            <person name="Huang T."/>
            <person name="Niu S.C."/>
            <person name="Liu Z.J."/>
        </authorList>
    </citation>
    <scope>NUCLEOTIDE SEQUENCE [LARGE SCALE GENOMIC DNA]</scope>
    <source>
        <strain evidence="1">Lindl</strain>
    </source>
</reference>
<protein>
    <submittedName>
        <fullName evidence="1">Uncharacterized protein</fullName>
    </submittedName>
</protein>
<evidence type="ECO:0000313" key="2">
    <source>
        <dbReference type="Proteomes" id="UP000775213"/>
    </source>
</evidence>